<evidence type="ECO:0000256" key="1">
    <source>
        <dbReference type="SAM" id="Phobius"/>
    </source>
</evidence>
<proteinExistence type="predicted"/>
<dbReference type="Proteomes" id="UP000051934">
    <property type="component" value="Unassembled WGS sequence"/>
</dbReference>
<evidence type="ECO:0000313" key="2">
    <source>
        <dbReference type="EMBL" id="KRO73214.1"/>
    </source>
</evidence>
<comment type="caution">
    <text evidence="2">The sequence shown here is derived from an EMBL/GenBank/DDBJ whole genome shotgun (WGS) entry which is preliminary data.</text>
</comment>
<dbReference type="EMBL" id="LIBB01000018">
    <property type="protein sequence ID" value="KRO73214.1"/>
    <property type="molecule type" value="Genomic_DNA"/>
</dbReference>
<keyword evidence="1" id="KW-0812">Transmembrane</keyword>
<name>A0A0R2SEM9_9GAMM</name>
<evidence type="ECO:0008006" key="4">
    <source>
        <dbReference type="Google" id="ProtNLM"/>
    </source>
</evidence>
<protein>
    <recommendedName>
        <fullName evidence="4">HNH endonuclease 5 domain-containing protein</fullName>
    </recommendedName>
</protein>
<evidence type="ECO:0000313" key="3">
    <source>
        <dbReference type="Proteomes" id="UP000051934"/>
    </source>
</evidence>
<keyword evidence="1" id="KW-1133">Transmembrane helix</keyword>
<sequence>MPQNCIFCNRPGKKTKEHLWPVWMHPYLSRQGELKHKRGQLTSLLGEEVSSKSLERQGHLSSIRLRVVCKICNSGWMSRLESKTKPILVNILTENSVLLTASELETLAQWIAMKAITGEHAEPEIFVTPISDRIVFQSELEIPSYFEIYIGSHNHAENTAWLRRSHTMALSPNGPTPPLNGLQRNTQTIAMLCGPIFILVIAIRLEGIKPKDIFQFKKLKKIFPLSNCELNWPTAPIINQSDLSRFSNILDELGNLPNVHHLPEIP</sequence>
<keyword evidence="1" id="KW-0472">Membrane</keyword>
<gene>
    <name evidence="2" type="ORF">ABR69_03850</name>
</gene>
<accession>A0A0R2SEM9</accession>
<reference evidence="2 3" key="1">
    <citation type="submission" date="2015-10" db="EMBL/GenBank/DDBJ databases">
        <title>Metagenome-Assembled Genomes uncover a global brackish microbiome.</title>
        <authorList>
            <person name="Hugerth L.W."/>
            <person name="Larsson J."/>
            <person name="Alneberg J."/>
            <person name="Lindh M.V."/>
            <person name="Legrand C."/>
            <person name="Pinhassi J."/>
            <person name="Andersson A.F."/>
        </authorList>
    </citation>
    <scope>NUCLEOTIDE SEQUENCE [LARGE SCALE GENOMIC DNA]</scope>
    <source>
        <strain evidence="2">BACL4 MAG-120507-bin80</strain>
    </source>
</reference>
<feature type="transmembrane region" description="Helical" evidence="1">
    <location>
        <begin position="189"/>
        <end position="208"/>
    </location>
</feature>
<dbReference type="AlphaFoldDB" id="A0A0R2SEM9"/>
<organism evidence="2 3">
    <name type="scientific">OM182 bacterium BACL3 MAG-120507-bin80</name>
    <dbReference type="NCBI Taxonomy" id="1655577"/>
    <lineage>
        <taxon>Bacteria</taxon>
        <taxon>Pseudomonadati</taxon>
        <taxon>Pseudomonadota</taxon>
        <taxon>Gammaproteobacteria</taxon>
        <taxon>OMG group</taxon>
        <taxon>OM182 clade</taxon>
    </lineage>
</organism>